<dbReference type="PANTHER" id="PTHR45668:SF12">
    <property type="entry name" value="SERINE_THREONINE-PROTEIN PHOSPHATASE 5"/>
    <property type="match status" value="1"/>
</dbReference>
<dbReference type="InterPro" id="IPR029052">
    <property type="entry name" value="Metallo-depent_PP-like"/>
</dbReference>
<dbReference type="SMART" id="SM00156">
    <property type="entry name" value="PP2Ac"/>
    <property type="match status" value="1"/>
</dbReference>
<keyword evidence="4" id="KW-0677">Repeat</keyword>
<feature type="domain" description="Serine/threonine specific protein phosphatases" evidence="7">
    <location>
        <begin position="88"/>
        <end position="330"/>
    </location>
</feature>
<evidence type="ECO:0000259" key="7">
    <source>
        <dbReference type="SMART" id="SM00156"/>
    </source>
</evidence>
<protein>
    <recommendedName>
        <fullName evidence="2">protein-serine/threonine phosphatase</fullName>
        <ecNumber evidence="2">3.1.3.16</ecNumber>
    </recommendedName>
</protein>
<keyword evidence="5" id="KW-0378">Hydrolase</keyword>
<dbReference type="Pfam" id="PF00149">
    <property type="entry name" value="Metallophos"/>
    <property type="match status" value="1"/>
</dbReference>
<accession>A0A8X7QQ23</accession>
<evidence type="ECO:0000256" key="6">
    <source>
        <dbReference type="ARBA" id="ARBA00023211"/>
    </source>
</evidence>
<comment type="cofactor">
    <cofactor evidence="1">
        <name>Mn(2+)</name>
        <dbReference type="ChEBI" id="CHEBI:29035"/>
    </cofactor>
</comment>
<dbReference type="OrthoDB" id="445564at2759"/>
<evidence type="ECO:0000256" key="1">
    <source>
        <dbReference type="ARBA" id="ARBA00001936"/>
    </source>
</evidence>
<dbReference type="Gene3D" id="3.60.21.10">
    <property type="match status" value="1"/>
</dbReference>
<keyword evidence="3" id="KW-0479">Metal-binding</keyword>
<evidence type="ECO:0000256" key="5">
    <source>
        <dbReference type="ARBA" id="ARBA00022801"/>
    </source>
</evidence>
<dbReference type="AlphaFoldDB" id="A0A8X7QQ23"/>
<dbReference type="EMBL" id="JAAMPC010000012">
    <property type="protein sequence ID" value="KAG2273657.1"/>
    <property type="molecule type" value="Genomic_DNA"/>
</dbReference>
<evidence type="ECO:0000256" key="3">
    <source>
        <dbReference type="ARBA" id="ARBA00022723"/>
    </source>
</evidence>
<evidence type="ECO:0000256" key="4">
    <source>
        <dbReference type="ARBA" id="ARBA00022737"/>
    </source>
</evidence>
<dbReference type="EC" id="3.1.3.16" evidence="2"/>
<evidence type="ECO:0000256" key="2">
    <source>
        <dbReference type="ARBA" id="ARBA00013081"/>
    </source>
</evidence>
<dbReference type="GO" id="GO:0046872">
    <property type="term" value="F:metal ion binding"/>
    <property type="evidence" value="ECO:0007669"/>
    <property type="project" value="UniProtKB-KW"/>
</dbReference>
<dbReference type="Proteomes" id="UP000886595">
    <property type="component" value="Unassembled WGS sequence"/>
</dbReference>
<dbReference type="GO" id="GO:0004722">
    <property type="term" value="F:protein serine/threonine phosphatase activity"/>
    <property type="evidence" value="ECO:0007669"/>
    <property type="project" value="UniProtKB-EC"/>
</dbReference>
<dbReference type="InterPro" id="IPR006186">
    <property type="entry name" value="Ser/Thr-sp_prot-phosphatase"/>
</dbReference>
<dbReference type="PANTHER" id="PTHR45668">
    <property type="entry name" value="SERINE/THREONINE-PROTEIN PHOSPHATASE 5-RELATED"/>
    <property type="match status" value="1"/>
</dbReference>
<comment type="caution">
    <text evidence="8">The sequence shown here is derived from an EMBL/GenBank/DDBJ whole genome shotgun (WGS) entry which is preliminary data.</text>
</comment>
<evidence type="ECO:0000313" key="9">
    <source>
        <dbReference type="Proteomes" id="UP000886595"/>
    </source>
</evidence>
<dbReference type="InterPro" id="IPR013235">
    <property type="entry name" value="PPP_dom"/>
</dbReference>
<evidence type="ECO:0000313" key="8">
    <source>
        <dbReference type="EMBL" id="KAG2273657.1"/>
    </source>
</evidence>
<dbReference type="Pfam" id="PF08321">
    <property type="entry name" value="PPP5"/>
    <property type="match status" value="1"/>
</dbReference>
<sequence>MGQIELQDHHLEEDNIVTIIGRNQEAVRQTLSTLLLRWRRRIFKKPTIEDFQTIEVEDSYLGPRIDGDIVTSDFVMEMVQHFKNQRMIHKRYIYQIVAKAMKIFQPVTSLASISLVDDAHITVCGDIHGQFYDLIHIFELNGFPSKENPYLFNGDFVFVFFLFAAIYLARGNHESDGLNESFGFHREVSYKVGEQCVELFSQAFCFLPLAHLINDQFFVVHGGLFTHDGVNLSKIRDINRFCQPPDEGLMSDLLWSDPQTSLGRAPSKRGCGVMFGEDVTTKFLTDNNLKLIIRSHEVKDDGFEVMHHGQLITVFSAPNYCDREILSCPK</sequence>
<reference evidence="8 9" key="1">
    <citation type="submission" date="2020-02" db="EMBL/GenBank/DDBJ databases">
        <authorList>
            <person name="Ma Q."/>
            <person name="Huang Y."/>
            <person name="Song X."/>
            <person name="Pei D."/>
        </authorList>
    </citation>
    <scope>NUCLEOTIDE SEQUENCE [LARGE SCALE GENOMIC DNA]</scope>
    <source>
        <strain evidence="8">Sxm20200214</strain>
        <tissue evidence="8">Leaf</tissue>
    </source>
</reference>
<dbReference type="InterPro" id="IPR004843">
    <property type="entry name" value="Calcineurin-like_PHP"/>
</dbReference>
<keyword evidence="9" id="KW-1185">Reference proteome</keyword>
<dbReference type="InterPro" id="IPR051134">
    <property type="entry name" value="PPP_phosphatase"/>
</dbReference>
<dbReference type="PRINTS" id="PR00114">
    <property type="entry name" value="STPHPHTASE"/>
</dbReference>
<dbReference type="SUPFAM" id="SSF56300">
    <property type="entry name" value="Metallo-dependent phosphatases"/>
    <property type="match status" value="1"/>
</dbReference>
<name>A0A8X7QQ23_BRACI</name>
<organism evidence="8 9">
    <name type="scientific">Brassica carinata</name>
    <name type="common">Ethiopian mustard</name>
    <name type="synonym">Abyssinian cabbage</name>
    <dbReference type="NCBI Taxonomy" id="52824"/>
    <lineage>
        <taxon>Eukaryota</taxon>
        <taxon>Viridiplantae</taxon>
        <taxon>Streptophyta</taxon>
        <taxon>Embryophyta</taxon>
        <taxon>Tracheophyta</taxon>
        <taxon>Spermatophyta</taxon>
        <taxon>Magnoliopsida</taxon>
        <taxon>eudicotyledons</taxon>
        <taxon>Gunneridae</taxon>
        <taxon>Pentapetalae</taxon>
        <taxon>rosids</taxon>
        <taxon>malvids</taxon>
        <taxon>Brassicales</taxon>
        <taxon>Brassicaceae</taxon>
        <taxon>Brassiceae</taxon>
        <taxon>Brassica</taxon>
    </lineage>
</organism>
<proteinExistence type="predicted"/>
<keyword evidence="6" id="KW-0464">Manganese</keyword>
<gene>
    <name evidence="8" type="ORF">Bca52824_056212</name>
</gene>